<evidence type="ECO:0000313" key="3">
    <source>
        <dbReference type="EMBL" id="OZT74979.1"/>
    </source>
</evidence>
<sequence length="129" mass="14685">MRQWLEDVEARHGLDNLTLRSRQVVLASFAILLVLVIYRGFLLQDDDFNWRPVVAFVLPLVLFLPSIIGKRARGHAWLAFVSLLYFTQGVMLITLPGQGLRGILEAIVALVLFAGCMGYARFRSRQLRQ</sequence>
<dbReference type="Proteomes" id="UP000216538">
    <property type="component" value="Unassembled WGS sequence"/>
</dbReference>
<evidence type="ECO:0000313" key="4">
    <source>
        <dbReference type="Proteomes" id="UP000005756"/>
    </source>
</evidence>
<feature type="transmembrane region" description="Helical" evidence="1">
    <location>
        <begin position="76"/>
        <end position="97"/>
    </location>
</feature>
<dbReference type="OrthoDB" id="5738125at2"/>
<evidence type="ECO:0000313" key="2">
    <source>
        <dbReference type="EMBL" id="EHJ91773.1"/>
    </source>
</evidence>
<dbReference type="AlphaFoldDB" id="A0A265E097"/>
<accession>A0A265E097</accession>
<keyword evidence="1" id="KW-0472">Membrane</keyword>
<dbReference type="RefSeq" id="WP_007114262.1">
    <property type="nucleotide sequence ID" value="NZ_JH393259.1"/>
</dbReference>
<feature type="transmembrane region" description="Helical" evidence="1">
    <location>
        <begin position="48"/>
        <end position="69"/>
    </location>
</feature>
<dbReference type="Pfam" id="PF09842">
    <property type="entry name" value="DUF2069"/>
    <property type="match status" value="1"/>
</dbReference>
<keyword evidence="1" id="KW-1133">Transmembrane helix</keyword>
<keyword evidence="5" id="KW-1185">Reference proteome</keyword>
<gene>
    <name evidence="3" type="ORF">CE457_07550</name>
    <name evidence="2" type="ORF">KUC_3330</name>
</gene>
<organism evidence="2 4">
    <name type="scientific">Vreelandella boliviensis LC1</name>
    <dbReference type="NCBI Taxonomy" id="1072583"/>
    <lineage>
        <taxon>Bacteria</taxon>
        <taxon>Pseudomonadati</taxon>
        <taxon>Pseudomonadota</taxon>
        <taxon>Gammaproteobacteria</taxon>
        <taxon>Oceanospirillales</taxon>
        <taxon>Halomonadaceae</taxon>
        <taxon>Vreelandella</taxon>
    </lineage>
</organism>
<reference evidence="3 5" key="2">
    <citation type="submission" date="2017-07" db="EMBL/GenBank/DDBJ databases">
        <title>Shotgun whole genome sequences of three halophilic bacterial isolates.</title>
        <authorList>
            <person name="Pozzo T."/>
            <person name="Higdon S.M."/>
            <person name="Quillaguaman J."/>
        </authorList>
    </citation>
    <scope>NUCLEOTIDE SEQUENCE [LARGE SCALE GENOMIC DNA]</scope>
    <source>
        <strain evidence="3 5">LC1</strain>
    </source>
</reference>
<dbReference type="EMBL" id="JH393259">
    <property type="protein sequence ID" value="EHJ91773.1"/>
    <property type="molecule type" value="Genomic_DNA"/>
</dbReference>
<dbReference type="InterPro" id="IPR018643">
    <property type="entry name" value="DUF2069_membrane"/>
</dbReference>
<evidence type="ECO:0000256" key="1">
    <source>
        <dbReference type="SAM" id="Phobius"/>
    </source>
</evidence>
<dbReference type="Proteomes" id="UP000005756">
    <property type="component" value="Unassembled WGS sequence"/>
</dbReference>
<protein>
    <submittedName>
        <fullName evidence="3">DUF2069 domain-containing protein</fullName>
    </submittedName>
</protein>
<keyword evidence="1" id="KW-0812">Transmembrane</keyword>
<dbReference type="EMBL" id="NPEY01000004">
    <property type="protein sequence ID" value="OZT74979.1"/>
    <property type="molecule type" value="Genomic_DNA"/>
</dbReference>
<evidence type="ECO:0000313" key="5">
    <source>
        <dbReference type="Proteomes" id="UP000216538"/>
    </source>
</evidence>
<dbReference type="STRING" id="1072583.KUC_3330"/>
<feature type="transmembrane region" description="Helical" evidence="1">
    <location>
        <begin position="24"/>
        <end position="42"/>
    </location>
</feature>
<feature type="transmembrane region" description="Helical" evidence="1">
    <location>
        <begin position="103"/>
        <end position="122"/>
    </location>
</feature>
<reference evidence="2 4" key="1">
    <citation type="submission" date="2011-10" db="EMBL/GenBank/DDBJ databases">
        <authorList>
            <person name="Quillaguamn J."/>
            <person name="Guzmn D."/>
            <person name="Balderrama-Subieta A."/>
            <person name="Cardona-Ortuo C."/>
            <person name="Guevara-Martnez M."/>
            <person name="Callisaya-Quispe N."/>
        </authorList>
    </citation>
    <scope>NUCLEOTIDE SEQUENCE [LARGE SCALE GENOMIC DNA]</scope>
    <source>
        <strain evidence="2 4">LC1</strain>
    </source>
</reference>
<name>A0A265E097_9GAMM</name>
<proteinExistence type="predicted"/>